<comment type="caution">
    <text evidence="2">The sequence shown here is derived from an EMBL/GenBank/DDBJ whole genome shotgun (WGS) entry which is preliminary data.</text>
</comment>
<keyword evidence="3" id="KW-1185">Reference proteome</keyword>
<gene>
    <name evidence="2" type="ORF">DOFOFD_09875</name>
</gene>
<feature type="transmembrane region" description="Helical" evidence="1">
    <location>
        <begin position="99"/>
        <end position="118"/>
    </location>
</feature>
<dbReference type="Pfam" id="PF04241">
    <property type="entry name" value="DUF423"/>
    <property type="match status" value="1"/>
</dbReference>
<sequence length="131" mass="13920">MKLLQRVALFFGGLYGAVGVALSALASHVSDEILAANGREMLRAASQMESLHAVLIIVLALSQKPNFIVATLGYIVGILFFCLPVTLAAFGWIDRAYGAPAGGVLLMVSWLYLALAAIGGRATKRQRSIED</sequence>
<feature type="transmembrane region" description="Helical" evidence="1">
    <location>
        <begin position="42"/>
        <end position="61"/>
    </location>
</feature>
<feature type="transmembrane region" description="Helical" evidence="1">
    <location>
        <begin position="68"/>
        <end position="93"/>
    </location>
</feature>
<keyword evidence="1" id="KW-0472">Membrane</keyword>
<protein>
    <recommendedName>
        <fullName evidence="4">DUF423 domain-containing protein</fullName>
    </recommendedName>
</protein>
<reference evidence="2 3" key="1">
    <citation type="submission" date="2023-10" db="EMBL/GenBank/DDBJ databases">
        <title>Sorlinia euscelidii gen. nov., sp. nov., an acetic acid bacteria isolated from the gut of Euscelidius variegatus emitter.</title>
        <authorList>
            <person name="Michoud G."/>
            <person name="Marasco R."/>
            <person name="Seferji K."/>
            <person name="Gonella E."/>
            <person name="Garuglieri E."/>
            <person name="Alma A."/>
            <person name="Mapelli F."/>
            <person name="Borin S."/>
            <person name="Daffonchio D."/>
            <person name="Crotti E."/>
        </authorList>
    </citation>
    <scope>NUCLEOTIDE SEQUENCE [LARGE SCALE GENOMIC DNA]</scope>
    <source>
        <strain evidence="2 3">EV16P</strain>
    </source>
</reference>
<evidence type="ECO:0000256" key="1">
    <source>
        <dbReference type="SAM" id="Phobius"/>
    </source>
</evidence>
<accession>A0ABU7U5S8</accession>
<dbReference type="Proteomes" id="UP001312908">
    <property type="component" value="Unassembled WGS sequence"/>
</dbReference>
<proteinExistence type="predicted"/>
<evidence type="ECO:0000313" key="2">
    <source>
        <dbReference type="EMBL" id="MEE8659316.1"/>
    </source>
</evidence>
<name>A0ABU7U5S8_9PROT</name>
<evidence type="ECO:0008006" key="4">
    <source>
        <dbReference type="Google" id="ProtNLM"/>
    </source>
</evidence>
<dbReference type="EMBL" id="JAWJZY010000004">
    <property type="protein sequence ID" value="MEE8659316.1"/>
    <property type="molecule type" value="Genomic_DNA"/>
</dbReference>
<dbReference type="InterPro" id="IPR006696">
    <property type="entry name" value="DUF423"/>
</dbReference>
<dbReference type="RefSeq" id="WP_394820153.1">
    <property type="nucleotide sequence ID" value="NZ_JAWJZY010000004.1"/>
</dbReference>
<keyword evidence="1" id="KW-1133">Transmembrane helix</keyword>
<evidence type="ECO:0000313" key="3">
    <source>
        <dbReference type="Proteomes" id="UP001312908"/>
    </source>
</evidence>
<organism evidence="2 3">
    <name type="scientific">Sorlinia euscelidii</name>
    <dbReference type="NCBI Taxonomy" id="3081148"/>
    <lineage>
        <taxon>Bacteria</taxon>
        <taxon>Pseudomonadati</taxon>
        <taxon>Pseudomonadota</taxon>
        <taxon>Alphaproteobacteria</taxon>
        <taxon>Acetobacterales</taxon>
        <taxon>Acetobacteraceae</taxon>
        <taxon>Sorlinia</taxon>
    </lineage>
</organism>
<keyword evidence="1" id="KW-0812">Transmembrane</keyword>